<dbReference type="KEGG" id="otr:OTERR_30720"/>
<proteinExistence type="predicted"/>
<feature type="region of interest" description="Disordered" evidence="1">
    <location>
        <begin position="66"/>
        <end position="92"/>
    </location>
</feature>
<organism evidence="3 4">
    <name type="scientific">Oryzomicrobium terrae</name>
    <dbReference type="NCBI Taxonomy" id="1735038"/>
    <lineage>
        <taxon>Bacteria</taxon>
        <taxon>Pseudomonadati</taxon>
        <taxon>Pseudomonadota</taxon>
        <taxon>Betaproteobacteria</taxon>
        <taxon>Rhodocyclales</taxon>
        <taxon>Rhodocyclaceae</taxon>
        <taxon>Oryzomicrobium</taxon>
    </lineage>
</organism>
<keyword evidence="4" id="KW-1185">Reference proteome</keyword>
<feature type="compositionally biased region" description="Basic and acidic residues" evidence="1">
    <location>
        <begin position="23"/>
        <end position="47"/>
    </location>
</feature>
<name>A0A5C1EE72_9RHOO</name>
<evidence type="ECO:0000313" key="4">
    <source>
        <dbReference type="Proteomes" id="UP000323671"/>
    </source>
</evidence>
<reference evidence="3 4" key="1">
    <citation type="submission" date="2017-07" db="EMBL/GenBank/DDBJ databases">
        <title>Complete genome sequence of Oryzomicrobium terrae TPP412.</title>
        <authorList>
            <person name="Chiu L.-W."/>
            <person name="Lo K.-J."/>
            <person name="Tsai Y.-M."/>
            <person name="Lin S.-S."/>
            <person name="Kuo C.-H."/>
            <person name="Liu C.-T."/>
        </authorList>
    </citation>
    <scope>NUCLEOTIDE SEQUENCE [LARGE SCALE GENOMIC DNA]</scope>
    <source>
        <strain evidence="3 4">TPP412</strain>
    </source>
</reference>
<gene>
    <name evidence="3" type="ORF">OTERR_30720</name>
</gene>
<dbReference type="Proteomes" id="UP000323671">
    <property type="component" value="Chromosome"/>
</dbReference>
<keyword evidence="2" id="KW-0732">Signal</keyword>
<feature type="chain" id="PRO_5023125650" description="PsiF repeat-containing protein" evidence="2">
    <location>
        <begin position="23"/>
        <end position="105"/>
    </location>
</feature>
<accession>A0A5C1EE72</accession>
<dbReference type="InterPro" id="IPR011690">
    <property type="entry name" value="P_starv_induced_PsiF"/>
</dbReference>
<feature type="compositionally biased region" description="Basic and acidic residues" evidence="1">
    <location>
        <begin position="76"/>
        <end position="92"/>
    </location>
</feature>
<evidence type="ECO:0000256" key="2">
    <source>
        <dbReference type="SAM" id="SignalP"/>
    </source>
</evidence>
<evidence type="ECO:0008006" key="5">
    <source>
        <dbReference type="Google" id="ProtNLM"/>
    </source>
</evidence>
<dbReference type="Pfam" id="PF07769">
    <property type="entry name" value="PsiF_repeat"/>
    <property type="match status" value="2"/>
</dbReference>
<feature type="region of interest" description="Disordered" evidence="1">
    <location>
        <begin position="20"/>
        <end position="47"/>
    </location>
</feature>
<sequence>MKSIAAAVALTFATLAAGSALAAEEKKPTPQQERMKSCNKDAGEQALKGDARKKFMSSCLKGETAAADTKATPQQEKMKACNKEAGDKALKGDERKKFMSGCLKG</sequence>
<dbReference type="EMBL" id="CP022579">
    <property type="protein sequence ID" value="QEL66548.1"/>
    <property type="molecule type" value="Genomic_DNA"/>
</dbReference>
<evidence type="ECO:0000256" key="1">
    <source>
        <dbReference type="SAM" id="MobiDB-lite"/>
    </source>
</evidence>
<protein>
    <recommendedName>
        <fullName evidence="5">PsiF repeat-containing protein</fullName>
    </recommendedName>
</protein>
<feature type="signal peptide" evidence="2">
    <location>
        <begin position="1"/>
        <end position="22"/>
    </location>
</feature>
<dbReference type="RefSeq" id="WP_054619920.1">
    <property type="nucleotide sequence ID" value="NZ_CP022579.1"/>
</dbReference>
<evidence type="ECO:0000313" key="3">
    <source>
        <dbReference type="EMBL" id="QEL66548.1"/>
    </source>
</evidence>
<dbReference type="AlphaFoldDB" id="A0A5C1EE72"/>